<evidence type="ECO:0000256" key="1">
    <source>
        <dbReference type="ARBA" id="ARBA00004141"/>
    </source>
</evidence>
<name>A0A2C9KL93_BIOGL</name>
<protein>
    <submittedName>
        <fullName evidence="9">Uncharacterized protein</fullName>
    </submittedName>
</protein>
<evidence type="ECO:0000256" key="4">
    <source>
        <dbReference type="ARBA" id="ARBA00022692"/>
    </source>
</evidence>
<dbReference type="GO" id="GO:0005283">
    <property type="term" value="F:amino acid:sodium symporter activity"/>
    <property type="evidence" value="ECO:0007669"/>
    <property type="project" value="TreeGrafter"/>
</dbReference>
<keyword evidence="6 8" id="KW-0472">Membrane</keyword>
<dbReference type="GO" id="GO:0089718">
    <property type="term" value="P:amino acid import across plasma membrane"/>
    <property type="evidence" value="ECO:0007669"/>
    <property type="project" value="TreeGrafter"/>
</dbReference>
<evidence type="ECO:0000256" key="7">
    <source>
        <dbReference type="ARBA" id="ARBA00023180"/>
    </source>
</evidence>
<organism evidence="9 10">
    <name type="scientific">Biomphalaria glabrata</name>
    <name type="common">Bloodfluke planorb</name>
    <name type="synonym">Freshwater snail</name>
    <dbReference type="NCBI Taxonomy" id="6526"/>
    <lineage>
        <taxon>Eukaryota</taxon>
        <taxon>Metazoa</taxon>
        <taxon>Spiralia</taxon>
        <taxon>Lophotrochozoa</taxon>
        <taxon>Mollusca</taxon>
        <taxon>Gastropoda</taxon>
        <taxon>Heterobranchia</taxon>
        <taxon>Euthyneura</taxon>
        <taxon>Panpulmonata</taxon>
        <taxon>Hygrophila</taxon>
        <taxon>Lymnaeoidea</taxon>
        <taxon>Planorbidae</taxon>
        <taxon>Biomphalaria</taxon>
    </lineage>
</organism>
<evidence type="ECO:0000256" key="6">
    <source>
        <dbReference type="ARBA" id="ARBA00023136"/>
    </source>
</evidence>
<dbReference type="VEuPathDB" id="VectorBase:BGLB021007"/>
<comment type="similarity">
    <text evidence="2">Belongs to the sodium:neurotransmitter symporter (SNF) (TC 2.A.22) family.</text>
</comment>
<reference evidence="9" key="1">
    <citation type="submission" date="2020-05" db="UniProtKB">
        <authorList>
            <consortium name="EnsemblMetazoa"/>
        </authorList>
    </citation>
    <scope>IDENTIFICATION</scope>
    <source>
        <strain evidence="9">BB02</strain>
    </source>
</reference>
<feature type="transmembrane region" description="Helical" evidence="8">
    <location>
        <begin position="51"/>
        <end position="74"/>
    </location>
</feature>
<keyword evidence="7" id="KW-0325">Glycoprotein</keyword>
<dbReference type="PANTHER" id="PTHR11616:SF321">
    <property type="entry name" value="SODIUM-DEPENDENT NUTRIENT AMINO ACID TRANSPORTER 1-RELATED"/>
    <property type="match status" value="1"/>
</dbReference>
<dbReference type="AlphaFoldDB" id="A0A2C9KL93"/>
<dbReference type="VEuPathDB" id="VectorBase:BGLAX_038960"/>
<evidence type="ECO:0000256" key="5">
    <source>
        <dbReference type="ARBA" id="ARBA00022989"/>
    </source>
</evidence>
<keyword evidence="3" id="KW-0813">Transport</keyword>
<dbReference type="PROSITE" id="PS50267">
    <property type="entry name" value="NA_NEUROTRAN_SYMP_3"/>
    <property type="match status" value="1"/>
</dbReference>
<evidence type="ECO:0000256" key="2">
    <source>
        <dbReference type="ARBA" id="ARBA00006459"/>
    </source>
</evidence>
<dbReference type="Pfam" id="PF00209">
    <property type="entry name" value="SNF"/>
    <property type="match status" value="1"/>
</dbReference>
<dbReference type="PANTHER" id="PTHR11616">
    <property type="entry name" value="SODIUM/CHLORIDE DEPENDENT TRANSPORTER"/>
    <property type="match status" value="1"/>
</dbReference>
<accession>A0A2C9KL93</accession>
<dbReference type="InterPro" id="IPR037272">
    <property type="entry name" value="SNS_sf"/>
</dbReference>
<comment type="subcellular location">
    <subcellularLocation>
        <location evidence="1">Membrane</location>
        <topology evidence="1">Multi-pass membrane protein</topology>
    </subcellularLocation>
</comment>
<proteinExistence type="inferred from homology"/>
<dbReference type="InterPro" id="IPR000175">
    <property type="entry name" value="Na/ntran_symport"/>
</dbReference>
<evidence type="ECO:0000313" key="10">
    <source>
        <dbReference type="Proteomes" id="UP000076420"/>
    </source>
</evidence>
<dbReference type="SUPFAM" id="SSF161070">
    <property type="entry name" value="SNF-like"/>
    <property type="match status" value="1"/>
</dbReference>
<evidence type="ECO:0000256" key="8">
    <source>
        <dbReference type="SAM" id="Phobius"/>
    </source>
</evidence>
<dbReference type="KEGG" id="bgt:106079000"/>
<dbReference type="EnsemblMetazoa" id="BGLB021007-RA">
    <property type="protein sequence ID" value="BGLB021007-PA"/>
    <property type="gene ID" value="BGLB021007"/>
</dbReference>
<feature type="transmembrane region" description="Helical" evidence="8">
    <location>
        <begin position="20"/>
        <end position="39"/>
    </location>
</feature>
<dbReference type="Proteomes" id="UP000076420">
    <property type="component" value="Unassembled WGS sequence"/>
</dbReference>
<evidence type="ECO:0000256" key="3">
    <source>
        <dbReference type="ARBA" id="ARBA00022448"/>
    </source>
</evidence>
<gene>
    <name evidence="9" type="primary">106079000</name>
</gene>
<evidence type="ECO:0000313" key="9">
    <source>
        <dbReference type="EnsemblMetazoa" id="BGLB021007-PA"/>
    </source>
</evidence>
<sequence length="128" mass="14394">MDDIQLMIGRRPPYLFNVLWRYITPVLLLVLLVASLLTYESPTFKEYHYTSGAVAFGWFIAIAWFLPVPVMAVIQIMKSSGDINTRLKTVCSPTCEWQPSPPDLKESYPTEKAASQSSSSICSKIRGC</sequence>
<keyword evidence="4 8" id="KW-0812">Transmembrane</keyword>
<dbReference type="GO" id="GO:0005886">
    <property type="term" value="C:plasma membrane"/>
    <property type="evidence" value="ECO:0007669"/>
    <property type="project" value="TreeGrafter"/>
</dbReference>
<keyword evidence="5 8" id="KW-1133">Transmembrane helix</keyword>